<evidence type="ECO:0000313" key="1">
    <source>
        <dbReference type="EMBL" id="MDT0345579.1"/>
    </source>
</evidence>
<gene>
    <name evidence="1" type="ORF">RM590_23705</name>
</gene>
<dbReference type="RefSeq" id="WP_311706716.1">
    <property type="nucleotide sequence ID" value="NZ_JAVREL010000015.1"/>
</dbReference>
<dbReference type="Proteomes" id="UP001183246">
    <property type="component" value="Unassembled WGS sequence"/>
</dbReference>
<organism evidence="1 2">
    <name type="scientific">Streptomyces litchfieldiae</name>
    <dbReference type="NCBI Taxonomy" id="3075543"/>
    <lineage>
        <taxon>Bacteria</taxon>
        <taxon>Bacillati</taxon>
        <taxon>Actinomycetota</taxon>
        <taxon>Actinomycetes</taxon>
        <taxon>Kitasatosporales</taxon>
        <taxon>Streptomycetaceae</taxon>
        <taxon>Streptomyces</taxon>
    </lineage>
</organism>
<dbReference type="EMBL" id="JAVREL010000015">
    <property type="protein sequence ID" value="MDT0345579.1"/>
    <property type="molecule type" value="Genomic_DNA"/>
</dbReference>
<dbReference type="Pfam" id="PF10604">
    <property type="entry name" value="Polyketide_cyc2"/>
    <property type="match status" value="1"/>
</dbReference>
<reference evidence="2" key="1">
    <citation type="submission" date="2023-07" db="EMBL/GenBank/DDBJ databases">
        <title>30 novel species of actinomycetes from the DSMZ collection.</title>
        <authorList>
            <person name="Nouioui I."/>
        </authorList>
    </citation>
    <scope>NUCLEOTIDE SEQUENCE [LARGE SCALE GENOMIC DNA]</scope>
    <source>
        <strain evidence="2">DSM 44938</strain>
    </source>
</reference>
<proteinExistence type="predicted"/>
<evidence type="ECO:0000313" key="2">
    <source>
        <dbReference type="Proteomes" id="UP001183246"/>
    </source>
</evidence>
<comment type="caution">
    <text evidence="1">The sequence shown here is derived from an EMBL/GenBank/DDBJ whole genome shotgun (WGS) entry which is preliminary data.</text>
</comment>
<dbReference type="InterPro" id="IPR023393">
    <property type="entry name" value="START-like_dom_sf"/>
</dbReference>
<dbReference type="SUPFAM" id="SSF55961">
    <property type="entry name" value="Bet v1-like"/>
    <property type="match status" value="1"/>
</dbReference>
<name>A0ABU2MYF6_9ACTN</name>
<protein>
    <submittedName>
        <fullName evidence="1">SRPBCC family protein</fullName>
    </submittedName>
</protein>
<sequence length="155" mass="17641">MKDSRASRFRFHGDWEVAAPPPAVYAVLNRPEDYPRWWPQVREVVRTGPDTGHCRFRSFLPFDLHVTVRATRREPAAGVLEIALSGDLDGWLRWTLIPLEGGTRVRHEQDTALRKPLLRRLAPVARPAFAANHAVMMRAGHRGLRAWLGVHLDDG</sequence>
<accession>A0ABU2MYF6</accession>
<dbReference type="Gene3D" id="3.30.530.20">
    <property type="match status" value="1"/>
</dbReference>
<keyword evidence="2" id="KW-1185">Reference proteome</keyword>
<dbReference type="InterPro" id="IPR019587">
    <property type="entry name" value="Polyketide_cyclase/dehydratase"/>
</dbReference>